<reference evidence="2" key="1">
    <citation type="journal article" date="2019" name="Int. J. Syst. Evol. Microbiol.">
        <title>The Global Catalogue of Microorganisms (GCM) 10K type strain sequencing project: providing services to taxonomists for standard genome sequencing and annotation.</title>
        <authorList>
            <consortium name="The Broad Institute Genomics Platform"/>
            <consortium name="The Broad Institute Genome Sequencing Center for Infectious Disease"/>
            <person name="Wu L."/>
            <person name="Ma J."/>
        </authorList>
    </citation>
    <scope>NUCLEOTIDE SEQUENCE [LARGE SCALE GENOMIC DNA]</scope>
    <source>
        <strain evidence="2">JCM 31486</strain>
    </source>
</reference>
<organism evidence="1 2">
    <name type="scientific">Kibdelosporangium lantanae</name>
    <dbReference type="NCBI Taxonomy" id="1497396"/>
    <lineage>
        <taxon>Bacteria</taxon>
        <taxon>Bacillati</taxon>
        <taxon>Actinomycetota</taxon>
        <taxon>Actinomycetes</taxon>
        <taxon>Pseudonocardiales</taxon>
        <taxon>Pseudonocardiaceae</taxon>
        <taxon>Kibdelosporangium</taxon>
    </lineage>
</organism>
<keyword evidence="2" id="KW-1185">Reference proteome</keyword>
<proteinExistence type="predicted"/>
<protein>
    <submittedName>
        <fullName evidence="1">Uncharacterized protein</fullName>
    </submittedName>
</protein>
<dbReference type="SUPFAM" id="SSF52777">
    <property type="entry name" value="CoA-dependent acyltransferases"/>
    <property type="match status" value="1"/>
</dbReference>
<gene>
    <name evidence="1" type="ORF">ACFQ1S_47235</name>
</gene>
<evidence type="ECO:0000313" key="1">
    <source>
        <dbReference type="EMBL" id="MFD1052662.1"/>
    </source>
</evidence>
<dbReference type="EMBL" id="JBHTIS010004624">
    <property type="protein sequence ID" value="MFD1052662.1"/>
    <property type="molecule type" value="Genomic_DNA"/>
</dbReference>
<sequence>MADPNDGTDSRAYWLDVLHSGGFTPLTLFGVSPDRPPGETGTYRTEIHLGPDALLATHAKVLAALTGDRHVTTGYLPAPEADPLPV</sequence>
<name>A0ABW3MQX8_9PSEU</name>
<feature type="non-terminal residue" evidence="1">
    <location>
        <position position="86"/>
    </location>
</feature>
<evidence type="ECO:0000313" key="2">
    <source>
        <dbReference type="Proteomes" id="UP001597045"/>
    </source>
</evidence>
<accession>A0ABW3MQX8</accession>
<dbReference type="Proteomes" id="UP001597045">
    <property type="component" value="Unassembled WGS sequence"/>
</dbReference>
<comment type="caution">
    <text evidence="1">The sequence shown here is derived from an EMBL/GenBank/DDBJ whole genome shotgun (WGS) entry which is preliminary data.</text>
</comment>